<evidence type="ECO:0000313" key="1">
    <source>
        <dbReference type="EMBL" id="EPA06598.1"/>
    </source>
</evidence>
<dbReference type="Proteomes" id="UP000014065">
    <property type="component" value="Unassembled WGS sequence"/>
</dbReference>
<organism evidence="1 2">
    <name type="scientific">Candidatus Nitrosarchaeum limnium BG20</name>
    <dbReference type="NCBI Taxonomy" id="859192"/>
    <lineage>
        <taxon>Archaea</taxon>
        <taxon>Nitrososphaerota</taxon>
        <taxon>Nitrososphaeria</taxon>
        <taxon>Nitrosopumilales</taxon>
        <taxon>Nitrosopumilaceae</taxon>
        <taxon>Nitrosarchaeum</taxon>
    </lineage>
</organism>
<gene>
    <name evidence="1" type="ORF">BG20_I0754</name>
</gene>
<protein>
    <submittedName>
        <fullName evidence="1">Uncharacterized protein</fullName>
    </submittedName>
</protein>
<dbReference type="AlphaFoldDB" id="S2E7A6"/>
<comment type="caution">
    <text evidence="1">The sequence shown here is derived from an EMBL/GenBank/DDBJ whole genome shotgun (WGS) entry which is preliminary data.</text>
</comment>
<dbReference type="EMBL" id="AHJG01000034">
    <property type="protein sequence ID" value="EPA06598.1"/>
    <property type="molecule type" value="Genomic_DNA"/>
</dbReference>
<evidence type="ECO:0000313" key="2">
    <source>
        <dbReference type="Proteomes" id="UP000014065"/>
    </source>
</evidence>
<dbReference type="RefSeq" id="WP_193352996.1">
    <property type="nucleotide sequence ID" value="NZ_AHJG01000034.1"/>
</dbReference>
<dbReference type="OrthoDB" id="3550at2157"/>
<proteinExistence type="predicted"/>
<keyword evidence="2" id="KW-1185">Reference proteome</keyword>
<name>S2E7A6_9ARCH</name>
<accession>S2E7A6</accession>
<sequence>MQQTQYVQKRYSEATKTLVKRLPVKEDGKFYPEIVSRQNTCAMDMIGLSWVLLECDY</sequence>
<reference evidence="1 2" key="1">
    <citation type="journal article" date="2012" name="J. Bacteriol.">
        <title>Genome Sequence of "Candidatus Nitrosoarchaeum limnia" BG20, a Low-Salinity Ammonia-Oxidizing Archaeon from the San Francisco Bay Estuary.</title>
        <authorList>
            <person name="Mosier A.C."/>
            <person name="Allen E.E."/>
            <person name="Kim M."/>
            <person name="Ferriera S."/>
            <person name="Francis C.A."/>
        </authorList>
    </citation>
    <scope>NUCLEOTIDE SEQUENCE [LARGE SCALE GENOMIC DNA]</scope>
    <source>
        <strain evidence="1 2">BG20</strain>
    </source>
</reference>